<feature type="domain" description="DUF6534" evidence="3">
    <location>
        <begin position="180"/>
        <end position="269"/>
    </location>
</feature>
<feature type="transmembrane region" description="Helical" evidence="2">
    <location>
        <begin position="214"/>
        <end position="236"/>
    </location>
</feature>
<dbReference type="PANTHER" id="PTHR40465">
    <property type="entry name" value="CHROMOSOME 1, WHOLE GENOME SHOTGUN SEQUENCE"/>
    <property type="match status" value="1"/>
</dbReference>
<accession>A0A0D2M6F3</accession>
<feature type="transmembrane region" description="Helical" evidence="2">
    <location>
        <begin position="95"/>
        <end position="117"/>
    </location>
</feature>
<dbReference type="OMA" id="YITAGIW"/>
<dbReference type="Pfam" id="PF20152">
    <property type="entry name" value="DUF6534"/>
    <property type="match status" value="1"/>
</dbReference>
<feature type="transmembrane region" description="Helical" evidence="2">
    <location>
        <begin position="242"/>
        <end position="265"/>
    </location>
</feature>
<name>A0A0D2M6F3_HYPSF</name>
<gene>
    <name evidence="4" type="ORF">HYPSUDRAFT_69641</name>
</gene>
<organism evidence="4 5">
    <name type="scientific">Hypholoma sublateritium (strain FD-334 SS-4)</name>
    <dbReference type="NCBI Taxonomy" id="945553"/>
    <lineage>
        <taxon>Eukaryota</taxon>
        <taxon>Fungi</taxon>
        <taxon>Dikarya</taxon>
        <taxon>Basidiomycota</taxon>
        <taxon>Agaricomycotina</taxon>
        <taxon>Agaricomycetes</taxon>
        <taxon>Agaricomycetidae</taxon>
        <taxon>Agaricales</taxon>
        <taxon>Agaricineae</taxon>
        <taxon>Strophariaceae</taxon>
        <taxon>Hypholoma</taxon>
    </lineage>
</organism>
<feature type="transmembrane region" description="Helical" evidence="2">
    <location>
        <begin position="129"/>
        <end position="153"/>
    </location>
</feature>
<evidence type="ECO:0000259" key="3">
    <source>
        <dbReference type="Pfam" id="PF20152"/>
    </source>
</evidence>
<keyword evidence="2" id="KW-0472">Membrane</keyword>
<sequence length="364" mass="39738">MDSLPLPIVISGVNVATVVHAAYVQLGSLFTWGLHGVLTVQVYNYYLSFPKDPITRKVTVYSVWILEALQLALVTRDTYELFINGFGDMLGINNLRLLPLSVPILGGTIGLICHLMFAYRIMLISQSKLIGALITVLALTSAISGFVFGGSLFGAKTLLAAISHHSRIYLTCGLWNGFGAGCDIVIAVCMSYYLSRTPTGFRKTDLLITRIIRLTIETGLLTATASITSAVLFVGYRDKPGVSVFFILPSVALAKLYSITILATFNNRPHAVGGPPTIPDTENNYDTIGRPGPGANKVQLEPIQEIRIGRTVQVWTDSIPMSDVEMYKVDPERLTPDSDSTRESEDPPERDLSDRVRVGTPVPF</sequence>
<keyword evidence="2" id="KW-1133">Transmembrane helix</keyword>
<feature type="transmembrane region" description="Helical" evidence="2">
    <location>
        <begin position="173"/>
        <end position="194"/>
    </location>
</feature>
<evidence type="ECO:0000313" key="5">
    <source>
        <dbReference type="Proteomes" id="UP000054270"/>
    </source>
</evidence>
<dbReference type="AlphaFoldDB" id="A0A0D2M6F3"/>
<keyword evidence="5" id="KW-1185">Reference proteome</keyword>
<evidence type="ECO:0000313" key="4">
    <source>
        <dbReference type="EMBL" id="KJA18718.1"/>
    </source>
</evidence>
<dbReference type="PANTHER" id="PTHR40465:SF1">
    <property type="entry name" value="DUF6534 DOMAIN-CONTAINING PROTEIN"/>
    <property type="match status" value="1"/>
</dbReference>
<keyword evidence="2" id="KW-0812">Transmembrane</keyword>
<feature type="compositionally biased region" description="Basic and acidic residues" evidence="1">
    <location>
        <begin position="326"/>
        <end position="357"/>
    </location>
</feature>
<evidence type="ECO:0000256" key="1">
    <source>
        <dbReference type="SAM" id="MobiDB-lite"/>
    </source>
</evidence>
<dbReference type="InterPro" id="IPR045339">
    <property type="entry name" value="DUF6534"/>
</dbReference>
<evidence type="ECO:0000256" key="2">
    <source>
        <dbReference type="SAM" id="Phobius"/>
    </source>
</evidence>
<protein>
    <recommendedName>
        <fullName evidence="3">DUF6534 domain-containing protein</fullName>
    </recommendedName>
</protein>
<feature type="transmembrane region" description="Helical" evidence="2">
    <location>
        <begin position="20"/>
        <end position="46"/>
    </location>
</feature>
<proteinExistence type="predicted"/>
<reference evidence="5" key="1">
    <citation type="submission" date="2014-04" db="EMBL/GenBank/DDBJ databases">
        <title>Evolutionary Origins and Diversification of the Mycorrhizal Mutualists.</title>
        <authorList>
            <consortium name="DOE Joint Genome Institute"/>
            <consortium name="Mycorrhizal Genomics Consortium"/>
            <person name="Kohler A."/>
            <person name="Kuo A."/>
            <person name="Nagy L.G."/>
            <person name="Floudas D."/>
            <person name="Copeland A."/>
            <person name="Barry K.W."/>
            <person name="Cichocki N."/>
            <person name="Veneault-Fourrey C."/>
            <person name="LaButti K."/>
            <person name="Lindquist E.A."/>
            <person name="Lipzen A."/>
            <person name="Lundell T."/>
            <person name="Morin E."/>
            <person name="Murat C."/>
            <person name="Riley R."/>
            <person name="Ohm R."/>
            <person name="Sun H."/>
            <person name="Tunlid A."/>
            <person name="Henrissat B."/>
            <person name="Grigoriev I.V."/>
            <person name="Hibbett D.S."/>
            <person name="Martin F."/>
        </authorList>
    </citation>
    <scope>NUCLEOTIDE SEQUENCE [LARGE SCALE GENOMIC DNA]</scope>
    <source>
        <strain evidence="5">FD-334 SS-4</strain>
    </source>
</reference>
<feature type="region of interest" description="Disordered" evidence="1">
    <location>
        <begin position="326"/>
        <end position="364"/>
    </location>
</feature>
<dbReference type="OrthoDB" id="2536347at2759"/>
<dbReference type="STRING" id="945553.A0A0D2M6F3"/>
<dbReference type="Proteomes" id="UP000054270">
    <property type="component" value="Unassembled WGS sequence"/>
</dbReference>
<dbReference type="EMBL" id="KN817585">
    <property type="protein sequence ID" value="KJA18718.1"/>
    <property type="molecule type" value="Genomic_DNA"/>
</dbReference>